<dbReference type="InterPro" id="IPR020556">
    <property type="entry name" value="Amidase_CS"/>
</dbReference>
<evidence type="ECO:0000256" key="6">
    <source>
        <dbReference type="ARBA" id="ARBA00022741"/>
    </source>
</evidence>
<comment type="function">
    <text evidence="10">Allows the formation of correctly charged Gln-tRNA(Gln) through the transamidation of misacylated Glu-tRNA(Gln) in organisms which lack glutaminyl-tRNA synthetase. The reaction takes place in the presence of glutamine and ATP through an activated gamma-phospho-Glu-tRNA(Gln).</text>
</comment>
<dbReference type="PANTHER" id="PTHR11895:SF151">
    <property type="entry name" value="GLUTAMYL-TRNA(GLN) AMIDOTRANSFERASE SUBUNIT A"/>
    <property type="match status" value="1"/>
</dbReference>
<evidence type="ECO:0000256" key="10">
    <source>
        <dbReference type="HAMAP-Rule" id="MF_00120"/>
    </source>
</evidence>
<feature type="active site" description="Charge relay system" evidence="10">
    <location>
        <position position="154"/>
    </location>
</feature>
<keyword evidence="13" id="KW-1185">Reference proteome</keyword>
<dbReference type="InterPro" id="IPR036928">
    <property type="entry name" value="AS_sf"/>
</dbReference>
<sequence length="492" mass="52162">MSVLDNSIEQLVQQVSAGEVTASQCVDESISQLKAQNPTLNAFVSDCEEAARAEAAAMDAKIAAGENVGPLAGVPIAIKDGICTKGQRTTAGSKMLENFVPPYDATIVQRLRAAGAICIGKANLDEFAMGSSTENSFFGVTKNPWSADCVAGGSSGGSAAAVAAGISPASIGSDTGGSIRQPASFCGITGVKPTYGRVSRYGLIAFASSLDQIGPMARSAKDCAILMNVLSGHDAKDSTSARNDVPDFVADCDQNLKGLRIGICKQYFENEPDGSGLNENVRSGVMAAIEQLKELGAETVEIDLPHTRYAVPTYYVVAPCEASSNLSRFDGVRYTSREQAKDLIGMYSKTRKVNFGDEVIRRILLGTYSLSSGYDHELYKKASQVRRLIKNDYDAAFEKVDLIAGPTVPTTAFKIGEHAKDPLAMYLADVFTASANLAGVPGISLPCGFSADDGLPIGLQLQANMFGESTLFRAAHQYQTQTDWHLKRPQSS</sequence>
<dbReference type="PANTHER" id="PTHR11895">
    <property type="entry name" value="TRANSAMIDASE"/>
    <property type="match status" value="1"/>
</dbReference>
<dbReference type="NCBIfam" id="TIGR00132">
    <property type="entry name" value="gatA"/>
    <property type="match status" value="1"/>
</dbReference>
<keyword evidence="6 10" id="KW-0547">Nucleotide-binding</keyword>
<evidence type="ECO:0000256" key="5">
    <source>
        <dbReference type="ARBA" id="ARBA00022598"/>
    </source>
</evidence>
<dbReference type="Gene3D" id="3.90.1300.10">
    <property type="entry name" value="Amidase signature (AS) domain"/>
    <property type="match status" value="1"/>
</dbReference>
<comment type="catalytic activity">
    <reaction evidence="9 10">
        <text>L-glutamyl-tRNA(Gln) + L-glutamine + ATP + H2O = L-glutaminyl-tRNA(Gln) + L-glutamate + ADP + phosphate + H(+)</text>
        <dbReference type="Rhea" id="RHEA:17521"/>
        <dbReference type="Rhea" id="RHEA-COMP:9681"/>
        <dbReference type="Rhea" id="RHEA-COMP:9684"/>
        <dbReference type="ChEBI" id="CHEBI:15377"/>
        <dbReference type="ChEBI" id="CHEBI:15378"/>
        <dbReference type="ChEBI" id="CHEBI:29985"/>
        <dbReference type="ChEBI" id="CHEBI:30616"/>
        <dbReference type="ChEBI" id="CHEBI:43474"/>
        <dbReference type="ChEBI" id="CHEBI:58359"/>
        <dbReference type="ChEBI" id="CHEBI:78520"/>
        <dbReference type="ChEBI" id="CHEBI:78521"/>
        <dbReference type="ChEBI" id="CHEBI:456216"/>
        <dbReference type="EC" id="6.3.5.7"/>
    </reaction>
</comment>
<evidence type="ECO:0000256" key="4">
    <source>
        <dbReference type="ARBA" id="ARBA00014428"/>
    </source>
</evidence>
<dbReference type="GO" id="GO:0050567">
    <property type="term" value="F:glutaminyl-tRNA synthase (glutamine-hydrolyzing) activity"/>
    <property type="evidence" value="ECO:0007669"/>
    <property type="project" value="UniProtKB-UniRule"/>
</dbReference>
<proteinExistence type="inferred from homology"/>
<organism evidence="12 13">
    <name type="scientific">Mariniblastus fucicola</name>
    <dbReference type="NCBI Taxonomy" id="980251"/>
    <lineage>
        <taxon>Bacteria</taxon>
        <taxon>Pseudomonadati</taxon>
        <taxon>Planctomycetota</taxon>
        <taxon>Planctomycetia</taxon>
        <taxon>Pirellulales</taxon>
        <taxon>Pirellulaceae</taxon>
        <taxon>Mariniblastus</taxon>
    </lineage>
</organism>
<evidence type="ECO:0000256" key="1">
    <source>
        <dbReference type="ARBA" id="ARBA00008069"/>
    </source>
</evidence>
<dbReference type="STRING" id="980251.GCA_001642875_00213"/>
<evidence type="ECO:0000313" key="12">
    <source>
        <dbReference type="EMBL" id="QEG23868.1"/>
    </source>
</evidence>
<evidence type="ECO:0000256" key="8">
    <source>
        <dbReference type="ARBA" id="ARBA00022917"/>
    </source>
</evidence>
<dbReference type="Pfam" id="PF01425">
    <property type="entry name" value="Amidase"/>
    <property type="match status" value="1"/>
</dbReference>
<keyword evidence="12" id="KW-0808">Transferase</keyword>
<keyword evidence="8 10" id="KW-0648">Protein biosynthesis</keyword>
<evidence type="ECO:0000256" key="2">
    <source>
        <dbReference type="ARBA" id="ARBA00011123"/>
    </source>
</evidence>
<comment type="similarity">
    <text evidence="1 10">Belongs to the amidase family. GatA subfamily.</text>
</comment>
<evidence type="ECO:0000256" key="3">
    <source>
        <dbReference type="ARBA" id="ARBA00012739"/>
    </source>
</evidence>
<name>A0A5B9PC30_9BACT</name>
<dbReference type="InterPro" id="IPR000120">
    <property type="entry name" value="Amidase"/>
</dbReference>
<gene>
    <name evidence="10 12" type="primary">gatA</name>
    <name evidence="12" type="ORF">MFFC18_37720</name>
</gene>
<dbReference type="GO" id="GO:0016740">
    <property type="term" value="F:transferase activity"/>
    <property type="evidence" value="ECO:0007669"/>
    <property type="project" value="UniProtKB-KW"/>
</dbReference>
<dbReference type="RefSeq" id="WP_075083011.1">
    <property type="nucleotide sequence ID" value="NZ_CP042912.1"/>
</dbReference>
<comment type="subunit">
    <text evidence="2 10">Heterotrimer of A, B and C subunits.</text>
</comment>
<dbReference type="GO" id="GO:0005524">
    <property type="term" value="F:ATP binding"/>
    <property type="evidence" value="ECO:0007669"/>
    <property type="project" value="UniProtKB-KW"/>
</dbReference>
<evidence type="ECO:0000256" key="9">
    <source>
        <dbReference type="ARBA" id="ARBA00047407"/>
    </source>
</evidence>
<dbReference type="GO" id="GO:0006412">
    <property type="term" value="P:translation"/>
    <property type="evidence" value="ECO:0007669"/>
    <property type="project" value="UniProtKB-UniRule"/>
</dbReference>
<protein>
    <recommendedName>
        <fullName evidence="4 10">Glutamyl-tRNA(Gln) amidotransferase subunit A</fullName>
        <shortName evidence="10">Glu-ADT subunit A</shortName>
        <ecNumber evidence="3 10">6.3.5.7</ecNumber>
    </recommendedName>
</protein>
<dbReference type="EC" id="6.3.5.7" evidence="3 10"/>
<dbReference type="OrthoDB" id="9811471at2"/>
<feature type="active site" description="Charge relay system" evidence="10">
    <location>
        <position position="79"/>
    </location>
</feature>
<dbReference type="KEGG" id="mff:MFFC18_37720"/>
<reference evidence="12 13" key="1">
    <citation type="submission" date="2019-08" db="EMBL/GenBank/DDBJ databases">
        <title>Deep-cultivation of Planctomycetes and their phenomic and genomic characterization uncovers novel biology.</title>
        <authorList>
            <person name="Wiegand S."/>
            <person name="Jogler M."/>
            <person name="Boedeker C."/>
            <person name="Pinto D."/>
            <person name="Vollmers J."/>
            <person name="Rivas-Marin E."/>
            <person name="Kohn T."/>
            <person name="Peeters S.H."/>
            <person name="Heuer A."/>
            <person name="Rast P."/>
            <person name="Oberbeckmann S."/>
            <person name="Bunk B."/>
            <person name="Jeske O."/>
            <person name="Meyerdierks A."/>
            <person name="Storesund J.E."/>
            <person name="Kallscheuer N."/>
            <person name="Luecker S."/>
            <person name="Lage O.M."/>
            <person name="Pohl T."/>
            <person name="Merkel B.J."/>
            <person name="Hornburger P."/>
            <person name="Mueller R.-W."/>
            <person name="Bruemmer F."/>
            <person name="Labrenz M."/>
            <person name="Spormann A.M."/>
            <person name="Op den Camp H."/>
            <person name="Overmann J."/>
            <person name="Amann R."/>
            <person name="Jetten M.S.M."/>
            <person name="Mascher T."/>
            <person name="Medema M.H."/>
            <person name="Devos D.P."/>
            <person name="Kaster A.-K."/>
            <person name="Ovreas L."/>
            <person name="Rohde M."/>
            <person name="Galperin M.Y."/>
            <person name="Jogler C."/>
        </authorList>
    </citation>
    <scope>NUCLEOTIDE SEQUENCE [LARGE SCALE GENOMIC DNA]</scope>
    <source>
        <strain evidence="12 13">FC18</strain>
    </source>
</reference>
<dbReference type="EMBL" id="CP042912">
    <property type="protein sequence ID" value="QEG23868.1"/>
    <property type="molecule type" value="Genomic_DNA"/>
</dbReference>
<keyword evidence="5 10" id="KW-0436">Ligase</keyword>
<dbReference type="GO" id="GO:0030956">
    <property type="term" value="C:glutamyl-tRNA(Gln) amidotransferase complex"/>
    <property type="evidence" value="ECO:0007669"/>
    <property type="project" value="InterPro"/>
</dbReference>
<dbReference type="InterPro" id="IPR004412">
    <property type="entry name" value="GatA"/>
</dbReference>
<dbReference type="HAMAP" id="MF_00120">
    <property type="entry name" value="GatA"/>
    <property type="match status" value="1"/>
</dbReference>
<evidence type="ECO:0000256" key="7">
    <source>
        <dbReference type="ARBA" id="ARBA00022840"/>
    </source>
</evidence>
<dbReference type="InterPro" id="IPR023631">
    <property type="entry name" value="Amidase_dom"/>
</dbReference>
<feature type="domain" description="Amidase" evidence="11">
    <location>
        <begin position="26"/>
        <end position="471"/>
    </location>
</feature>
<accession>A0A5B9PC30</accession>
<evidence type="ECO:0000313" key="13">
    <source>
        <dbReference type="Proteomes" id="UP000322214"/>
    </source>
</evidence>
<feature type="active site" description="Acyl-ester intermediate" evidence="10">
    <location>
        <position position="178"/>
    </location>
</feature>
<dbReference type="AlphaFoldDB" id="A0A5B9PC30"/>
<keyword evidence="7 10" id="KW-0067">ATP-binding</keyword>
<evidence type="ECO:0000259" key="11">
    <source>
        <dbReference type="Pfam" id="PF01425"/>
    </source>
</evidence>
<dbReference type="PROSITE" id="PS00571">
    <property type="entry name" value="AMIDASES"/>
    <property type="match status" value="1"/>
</dbReference>
<dbReference type="Proteomes" id="UP000322214">
    <property type="component" value="Chromosome"/>
</dbReference>
<dbReference type="SUPFAM" id="SSF75304">
    <property type="entry name" value="Amidase signature (AS) enzymes"/>
    <property type="match status" value="1"/>
</dbReference>